<dbReference type="AlphaFoldDB" id="A0A4Y3TRA1"/>
<dbReference type="InterPro" id="IPR052756">
    <property type="entry name" value="Alkyne_AA_exporter"/>
</dbReference>
<evidence type="ECO:0000313" key="4">
    <source>
        <dbReference type="Proteomes" id="UP000317730"/>
    </source>
</evidence>
<dbReference type="OrthoDB" id="9809509at2"/>
<dbReference type="SUPFAM" id="SSF103481">
    <property type="entry name" value="Multidrug resistance efflux transporter EmrE"/>
    <property type="match status" value="2"/>
</dbReference>
<dbReference type="GO" id="GO:0016020">
    <property type="term" value="C:membrane"/>
    <property type="evidence" value="ECO:0007669"/>
    <property type="project" value="InterPro"/>
</dbReference>
<dbReference type="EMBL" id="BJMV01000006">
    <property type="protein sequence ID" value="GEB85561.1"/>
    <property type="molecule type" value="Genomic_DNA"/>
</dbReference>
<dbReference type="InterPro" id="IPR000620">
    <property type="entry name" value="EamA_dom"/>
</dbReference>
<dbReference type="PANTHER" id="PTHR12715:SF4">
    <property type="entry name" value="EAMA DOMAIN-CONTAINING PROTEIN"/>
    <property type="match status" value="1"/>
</dbReference>
<keyword evidence="1" id="KW-1133">Transmembrane helix</keyword>
<feature type="transmembrane region" description="Helical" evidence="1">
    <location>
        <begin position="220"/>
        <end position="241"/>
    </location>
</feature>
<feature type="transmembrane region" description="Helical" evidence="1">
    <location>
        <begin position="157"/>
        <end position="178"/>
    </location>
</feature>
<dbReference type="Pfam" id="PF00892">
    <property type="entry name" value="EamA"/>
    <property type="match status" value="2"/>
</dbReference>
<feature type="domain" description="EamA" evidence="2">
    <location>
        <begin position="21"/>
        <end position="149"/>
    </location>
</feature>
<keyword evidence="4" id="KW-1185">Reference proteome</keyword>
<name>A0A4Y3TRA1_9PROT</name>
<keyword evidence="1" id="KW-0812">Transmembrane</keyword>
<feature type="transmembrane region" description="Helical" evidence="1">
    <location>
        <begin position="105"/>
        <end position="126"/>
    </location>
</feature>
<sequence length="319" mass="33509">MGHDHRTVSVHTARHEPLPLVALCVTLLSWSCGYPVIRMALLYFSPAGLSALRYALAATLIMTWAACTRPALPRLADLPRFALCGGVGIAFYTILFNMGEQSVTAGAASLLLNISPLLTAIIAVVFMREKLPLAGWVGSGLSFLGVAIIGGGQPGGFSFGSGASCILAAALCTALYYVLQKPLIGRYGPLPTTAWILMCGAVALLPWLPGAIREAQGHGMTPWILMLVLAIFPSVVGYAAWAHVVGRMGVARSAGFLYLDAPTVLVMAYFMLGEVPSLPTLLGGAVVMGGVLVAQLFGRMPSQRKKHKADSDVSVIDGS</sequence>
<feature type="transmembrane region" description="Helical" evidence="1">
    <location>
        <begin position="78"/>
        <end position="99"/>
    </location>
</feature>
<protein>
    <submittedName>
        <fullName evidence="3">Membrane protein</fullName>
    </submittedName>
</protein>
<dbReference type="InterPro" id="IPR037185">
    <property type="entry name" value="EmrE-like"/>
</dbReference>
<reference evidence="3 4" key="1">
    <citation type="submission" date="2019-06" db="EMBL/GenBank/DDBJ databases">
        <title>Whole genome shotgun sequence of Acetobacter peroxydans NBRC 13755.</title>
        <authorList>
            <person name="Hosoyama A."/>
            <person name="Uohara A."/>
            <person name="Ohji S."/>
            <person name="Ichikawa N."/>
        </authorList>
    </citation>
    <scope>NUCLEOTIDE SEQUENCE [LARGE SCALE GENOMIC DNA]</scope>
    <source>
        <strain evidence="3 4">NBRC 13755</strain>
    </source>
</reference>
<feature type="transmembrane region" description="Helical" evidence="1">
    <location>
        <begin position="20"/>
        <end position="37"/>
    </location>
</feature>
<dbReference type="RefSeq" id="WP_141375926.1">
    <property type="nucleotide sequence ID" value="NZ_BAPL01000005.1"/>
</dbReference>
<accession>A0A4Y3TRA1</accession>
<evidence type="ECO:0000259" key="2">
    <source>
        <dbReference type="Pfam" id="PF00892"/>
    </source>
</evidence>
<feature type="transmembrane region" description="Helical" evidence="1">
    <location>
        <begin position="253"/>
        <end position="272"/>
    </location>
</feature>
<organism evidence="3 4">
    <name type="scientific">Acetobacter peroxydans</name>
    <dbReference type="NCBI Taxonomy" id="104098"/>
    <lineage>
        <taxon>Bacteria</taxon>
        <taxon>Pseudomonadati</taxon>
        <taxon>Pseudomonadota</taxon>
        <taxon>Alphaproteobacteria</taxon>
        <taxon>Acetobacterales</taxon>
        <taxon>Acetobacteraceae</taxon>
        <taxon>Acetobacter</taxon>
    </lineage>
</organism>
<gene>
    <name evidence="3" type="ORF">APE01nite_13580</name>
</gene>
<feature type="transmembrane region" description="Helical" evidence="1">
    <location>
        <begin position="43"/>
        <end position="66"/>
    </location>
</feature>
<feature type="domain" description="EamA" evidence="2">
    <location>
        <begin position="161"/>
        <end position="293"/>
    </location>
</feature>
<dbReference type="Proteomes" id="UP000317730">
    <property type="component" value="Unassembled WGS sequence"/>
</dbReference>
<evidence type="ECO:0000256" key="1">
    <source>
        <dbReference type="SAM" id="Phobius"/>
    </source>
</evidence>
<evidence type="ECO:0000313" key="3">
    <source>
        <dbReference type="EMBL" id="GEB85561.1"/>
    </source>
</evidence>
<comment type="caution">
    <text evidence="3">The sequence shown here is derived from an EMBL/GenBank/DDBJ whole genome shotgun (WGS) entry which is preliminary data.</text>
</comment>
<feature type="transmembrane region" description="Helical" evidence="1">
    <location>
        <begin position="190"/>
        <end position="208"/>
    </location>
</feature>
<keyword evidence="1" id="KW-0472">Membrane</keyword>
<feature type="transmembrane region" description="Helical" evidence="1">
    <location>
        <begin position="133"/>
        <end position="151"/>
    </location>
</feature>
<dbReference type="PANTHER" id="PTHR12715">
    <property type="entry name" value="TRANSPORTER, DRUG/METABOLITE EXPORTER FAMILY"/>
    <property type="match status" value="1"/>
</dbReference>
<feature type="transmembrane region" description="Helical" evidence="1">
    <location>
        <begin position="278"/>
        <end position="298"/>
    </location>
</feature>
<proteinExistence type="predicted"/>